<dbReference type="InterPro" id="IPR050959">
    <property type="entry name" value="MarA-like"/>
</dbReference>
<reference evidence="5" key="1">
    <citation type="journal article" date="2022" name="Cell">
        <title>Design, construction, and in vivo augmentation of a complex gut microbiome.</title>
        <authorList>
            <person name="Cheng A.G."/>
            <person name="Ho P.Y."/>
            <person name="Aranda-Diaz A."/>
            <person name="Jain S."/>
            <person name="Yu F.B."/>
            <person name="Meng X."/>
            <person name="Wang M."/>
            <person name="Iakiviak M."/>
            <person name="Nagashima K."/>
            <person name="Zhao A."/>
            <person name="Murugkar P."/>
            <person name="Patil A."/>
            <person name="Atabakhsh K."/>
            <person name="Weakley A."/>
            <person name="Yan J."/>
            <person name="Brumbaugh A.R."/>
            <person name="Higginbottom S."/>
            <person name="Dimas A."/>
            <person name="Shiver A.L."/>
            <person name="Deutschbauer A."/>
            <person name="Neff N."/>
            <person name="Sonnenburg J.L."/>
            <person name="Huang K.C."/>
            <person name="Fischbach M.A."/>
        </authorList>
    </citation>
    <scope>NUCLEOTIDE SEQUENCE</scope>
    <source>
        <strain evidence="5">DSM 19829</strain>
    </source>
</reference>
<dbReference type="RefSeq" id="WP_028530352.1">
    <property type="nucleotide sequence ID" value="NZ_CABLBR010000002.1"/>
</dbReference>
<dbReference type="SUPFAM" id="SSF46689">
    <property type="entry name" value="Homeodomain-like"/>
    <property type="match status" value="2"/>
</dbReference>
<dbReference type="InterPro" id="IPR010499">
    <property type="entry name" value="AraC_E-bd"/>
</dbReference>
<name>A0ABY5VKL0_9FIRM</name>
<keyword evidence="1" id="KW-0805">Transcription regulation</keyword>
<organism evidence="5 6">
    <name type="scientific">Ruminococcus gauvreauii</name>
    <dbReference type="NCBI Taxonomy" id="438033"/>
    <lineage>
        <taxon>Bacteria</taxon>
        <taxon>Bacillati</taxon>
        <taxon>Bacillota</taxon>
        <taxon>Clostridia</taxon>
        <taxon>Eubacteriales</taxon>
        <taxon>Oscillospiraceae</taxon>
        <taxon>Ruminococcus</taxon>
    </lineage>
</organism>
<dbReference type="PANTHER" id="PTHR47504:SF5">
    <property type="entry name" value="RIGHT ORIGIN-BINDING PROTEIN"/>
    <property type="match status" value="1"/>
</dbReference>
<dbReference type="Pfam" id="PF14526">
    <property type="entry name" value="Cass2"/>
    <property type="match status" value="1"/>
</dbReference>
<dbReference type="Pfam" id="PF12833">
    <property type="entry name" value="HTH_18"/>
    <property type="match status" value="1"/>
</dbReference>
<dbReference type="InterPro" id="IPR018060">
    <property type="entry name" value="HTH_AraC"/>
</dbReference>
<protein>
    <submittedName>
        <fullName evidence="5">AraC family transcriptional regulator</fullName>
    </submittedName>
</protein>
<keyword evidence="6" id="KW-1185">Reference proteome</keyword>
<dbReference type="InterPro" id="IPR029441">
    <property type="entry name" value="Cass2"/>
</dbReference>
<dbReference type="Proteomes" id="UP001060164">
    <property type="component" value="Chromosome"/>
</dbReference>
<proteinExistence type="predicted"/>
<dbReference type="InterPro" id="IPR011256">
    <property type="entry name" value="Reg_factor_effector_dom_sf"/>
</dbReference>
<evidence type="ECO:0000256" key="2">
    <source>
        <dbReference type="ARBA" id="ARBA00023125"/>
    </source>
</evidence>
<dbReference type="PROSITE" id="PS01124">
    <property type="entry name" value="HTH_ARAC_FAMILY_2"/>
    <property type="match status" value="1"/>
</dbReference>
<dbReference type="Gene3D" id="1.10.10.60">
    <property type="entry name" value="Homeodomain-like"/>
    <property type="match status" value="2"/>
</dbReference>
<evidence type="ECO:0000256" key="1">
    <source>
        <dbReference type="ARBA" id="ARBA00023015"/>
    </source>
</evidence>
<dbReference type="EMBL" id="CP102290">
    <property type="protein sequence ID" value="UWP60739.1"/>
    <property type="molecule type" value="Genomic_DNA"/>
</dbReference>
<dbReference type="InterPro" id="IPR009057">
    <property type="entry name" value="Homeodomain-like_sf"/>
</dbReference>
<evidence type="ECO:0000256" key="3">
    <source>
        <dbReference type="ARBA" id="ARBA00023163"/>
    </source>
</evidence>
<dbReference type="SMART" id="SM00342">
    <property type="entry name" value="HTH_ARAC"/>
    <property type="match status" value="1"/>
</dbReference>
<sequence>MEWISGLQKAIDYIEEHLTEDLDFAEIAAQAYSSNFHFQRVFSILCGFTLGEYIRCRRLTQAGSELASTDSRVIDTALKYGYDSPESFSRAFVKFHGIKPTQARLMKAELKSFSRLSIKLILEGGTKMDYRIEKRDAFSVVAKRKRFSGGSEITQQSIHKAWEECNTDGTIDKLCRYVKPDGVFGDAIVGICFDNPHEGDFDYAIGTACEESEVAEGLTIETIPANTWVVFKGQGRMPEAFQELYKQLYTEFFPTSNYQPSRGMCIEVYPSAEVHSEDFSFEIWFSVAPK</sequence>
<accession>A0ABY5VKL0</accession>
<dbReference type="SMART" id="SM00871">
    <property type="entry name" value="AraC_E_bind"/>
    <property type="match status" value="1"/>
</dbReference>
<evidence type="ECO:0000313" key="5">
    <source>
        <dbReference type="EMBL" id="UWP60739.1"/>
    </source>
</evidence>
<keyword evidence="2" id="KW-0238">DNA-binding</keyword>
<dbReference type="PANTHER" id="PTHR47504">
    <property type="entry name" value="RIGHT ORIGIN-BINDING PROTEIN"/>
    <property type="match status" value="1"/>
</dbReference>
<gene>
    <name evidence="5" type="ORF">NQ502_06810</name>
</gene>
<feature type="domain" description="HTH araC/xylS-type" evidence="4">
    <location>
        <begin position="8"/>
        <end position="106"/>
    </location>
</feature>
<evidence type="ECO:0000259" key="4">
    <source>
        <dbReference type="PROSITE" id="PS01124"/>
    </source>
</evidence>
<keyword evidence="3" id="KW-0804">Transcription</keyword>
<dbReference type="SUPFAM" id="SSF55136">
    <property type="entry name" value="Probable bacterial effector-binding domain"/>
    <property type="match status" value="1"/>
</dbReference>
<evidence type="ECO:0000313" key="6">
    <source>
        <dbReference type="Proteomes" id="UP001060164"/>
    </source>
</evidence>
<dbReference type="Gene3D" id="3.20.80.10">
    <property type="entry name" value="Regulatory factor, effector binding domain"/>
    <property type="match status" value="1"/>
</dbReference>